<reference evidence="2 3" key="1">
    <citation type="submission" date="2016-12" db="EMBL/GenBank/DDBJ databases">
        <title>The genomes of Aspergillus section Nigri reveals drivers in fungal speciation.</title>
        <authorList>
            <consortium name="DOE Joint Genome Institute"/>
            <person name="Vesth T.C."/>
            <person name="Nybo J."/>
            <person name="Theobald S."/>
            <person name="Brandl J."/>
            <person name="Frisvad J.C."/>
            <person name="Nielsen K.F."/>
            <person name="Lyhne E.K."/>
            <person name="Kogle M.E."/>
            <person name="Kuo A."/>
            <person name="Riley R."/>
            <person name="Clum A."/>
            <person name="Nolan M."/>
            <person name="Lipzen A."/>
            <person name="Salamov A."/>
            <person name="Henrissat B."/>
            <person name="Wiebenga A."/>
            <person name="De Vries R.P."/>
            <person name="Grigoriev I.V."/>
            <person name="Mortensen U.H."/>
            <person name="Andersen M.R."/>
            <person name="Baker S.E."/>
        </authorList>
    </citation>
    <scope>NUCLEOTIDE SEQUENCE [LARGE SCALE GENOMIC DNA]</scope>
    <source>
        <strain evidence="2 3">JOP 1030-1</strain>
    </source>
</reference>
<keyword evidence="3" id="KW-1185">Reference proteome</keyword>
<gene>
    <name evidence="2" type="ORF">BP01DRAFT_232294</name>
</gene>
<evidence type="ECO:0000313" key="3">
    <source>
        <dbReference type="Proteomes" id="UP000248349"/>
    </source>
</evidence>
<evidence type="ECO:0000313" key="2">
    <source>
        <dbReference type="EMBL" id="PYH40140.1"/>
    </source>
</evidence>
<accession>A0A318Z9A5</accession>
<dbReference type="GeneID" id="37072443"/>
<dbReference type="AlphaFoldDB" id="A0A318Z9A5"/>
<sequence length="217" mass="24569">MGIMDILNYHWYDLGIISGLAMIRYYRANNRTLSTPQKYLIADFLALIVHQFEEYRFPGGFPAIMNIAVQESDVPDRYPLNAQSAMFTNVLSTYGLYLPVIFFPEVTWLGLTTILFSFSQVWIHGIMINSKLGSIYNPGLTAVVLGFVPIGLKYIRYMQEKGLLTTRDWILGSIGAVLVGWGLLLKSTFGWLPDYDTAYPFTQAEMQRWGARVAGVV</sequence>
<dbReference type="RefSeq" id="XP_025426122.1">
    <property type="nucleotide sequence ID" value="XM_025571215.1"/>
</dbReference>
<evidence type="ECO:0000256" key="1">
    <source>
        <dbReference type="SAM" id="Phobius"/>
    </source>
</evidence>
<protein>
    <submittedName>
        <fullName evidence="2">Uncharacterized protein</fullName>
    </submittedName>
</protein>
<organism evidence="2 3">
    <name type="scientific">Aspergillus saccharolyticus JOP 1030-1</name>
    <dbReference type="NCBI Taxonomy" id="1450539"/>
    <lineage>
        <taxon>Eukaryota</taxon>
        <taxon>Fungi</taxon>
        <taxon>Dikarya</taxon>
        <taxon>Ascomycota</taxon>
        <taxon>Pezizomycotina</taxon>
        <taxon>Eurotiomycetes</taxon>
        <taxon>Eurotiomycetidae</taxon>
        <taxon>Eurotiales</taxon>
        <taxon>Aspergillaceae</taxon>
        <taxon>Aspergillus</taxon>
        <taxon>Aspergillus subgen. Circumdati</taxon>
    </lineage>
</organism>
<feature type="transmembrane region" description="Helical" evidence="1">
    <location>
        <begin position="169"/>
        <end position="192"/>
    </location>
</feature>
<feature type="transmembrane region" description="Helical" evidence="1">
    <location>
        <begin position="135"/>
        <end position="157"/>
    </location>
</feature>
<keyword evidence="1" id="KW-0812">Transmembrane</keyword>
<dbReference type="EMBL" id="KZ821299">
    <property type="protein sequence ID" value="PYH40140.1"/>
    <property type="molecule type" value="Genomic_DNA"/>
</dbReference>
<dbReference type="Pfam" id="PF13787">
    <property type="entry name" value="HXXEE"/>
    <property type="match status" value="1"/>
</dbReference>
<dbReference type="OrthoDB" id="4234824at2759"/>
<proteinExistence type="predicted"/>
<keyword evidence="1" id="KW-1133">Transmembrane helix</keyword>
<name>A0A318Z9A5_9EURO</name>
<dbReference type="Proteomes" id="UP000248349">
    <property type="component" value="Unassembled WGS sequence"/>
</dbReference>
<feature type="transmembrane region" description="Helical" evidence="1">
    <location>
        <begin position="96"/>
        <end position="123"/>
    </location>
</feature>
<keyword evidence="1" id="KW-0472">Membrane</keyword>
<dbReference type="InterPro" id="IPR025671">
    <property type="entry name" value="HXXEE"/>
</dbReference>